<dbReference type="GO" id="GO:0005886">
    <property type="term" value="C:plasma membrane"/>
    <property type="evidence" value="ECO:0007669"/>
    <property type="project" value="UniProtKB-SubCell"/>
</dbReference>
<reference evidence="14" key="1">
    <citation type="submission" date="2016-02" db="EMBL/GenBank/DDBJ databases">
        <authorList>
            <person name="Holder M.E."/>
            <person name="Ajami N.J."/>
            <person name="Petrosino J.F."/>
        </authorList>
    </citation>
    <scope>NUCLEOTIDE SEQUENCE [LARGE SCALE GENOMIC DNA]</scope>
    <source>
        <strain evidence="14">CCUG 45958</strain>
    </source>
</reference>
<dbReference type="GO" id="GO:0007165">
    <property type="term" value="P:signal transduction"/>
    <property type="evidence" value="ECO:0007669"/>
    <property type="project" value="UniProtKB-KW"/>
</dbReference>
<evidence type="ECO:0000256" key="6">
    <source>
        <dbReference type="ARBA" id="ARBA00023136"/>
    </source>
</evidence>
<keyword evidence="6" id="KW-0472">Membrane</keyword>
<evidence type="ECO:0000313" key="14">
    <source>
        <dbReference type="Proteomes" id="UP000069241"/>
    </source>
</evidence>
<proteinExistence type="inferred from homology"/>
<evidence type="ECO:0000256" key="3">
    <source>
        <dbReference type="ARBA" id="ARBA00022500"/>
    </source>
</evidence>
<feature type="coiled-coil region" evidence="10">
    <location>
        <begin position="360"/>
        <end position="411"/>
    </location>
</feature>
<evidence type="ECO:0000256" key="5">
    <source>
        <dbReference type="ARBA" id="ARBA00022989"/>
    </source>
</evidence>
<keyword evidence="3" id="KW-0145">Chemotaxis</keyword>
<dbReference type="SMART" id="SM00304">
    <property type="entry name" value="HAMP"/>
    <property type="match status" value="1"/>
</dbReference>
<dbReference type="Gene3D" id="1.10.8.500">
    <property type="entry name" value="HAMP domain in histidine kinase"/>
    <property type="match status" value="1"/>
</dbReference>
<accession>A0A0X8JHX1</accession>
<dbReference type="PROSITE" id="PS50885">
    <property type="entry name" value="HAMP"/>
    <property type="match status" value="1"/>
</dbReference>
<keyword evidence="2" id="KW-1003">Cell membrane</keyword>
<dbReference type="InterPro" id="IPR003660">
    <property type="entry name" value="HAMP_dom"/>
</dbReference>
<protein>
    <submittedName>
        <fullName evidence="13">Chemotaxis protein</fullName>
    </submittedName>
</protein>
<dbReference type="PANTHER" id="PTHR32089">
    <property type="entry name" value="METHYL-ACCEPTING CHEMOTAXIS PROTEIN MCPB"/>
    <property type="match status" value="1"/>
</dbReference>
<keyword evidence="5" id="KW-1133">Transmembrane helix</keyword>
<evidence type="ECO:0000259" key="11">
    <source>
        <dbReference type="PROSITE" id="PS50111"/>
    </source>
</evidence>
<feature type="domain" description="Methyl-accepting transducer" evidence="11">
    <location>
        <begin position="423"/>
        <end position="659"/>
    </location>
</feature>
<evidence type="ECO:0000256" key="2">
    <source>
        <dbReference type="ARBA" id="ARBA00022475"/>
    </source>
</evidence>
<dbReference type="InterPro" id="IPR004089">
    <property type="entry name" value="MCPsignal_dom"/>
</dbReference>
<name>A0A0X8JHX1_9BACT</name>
<feature type="domain" description="HAMP" evidence="12">
    <location>
        <begin position="322"/>
        <end position="375"/>
    </location>
</feature>
<keyword evidence="10" id="KW-0175">Coiled coil</keyword>
<dbReference type="PROSITE" id="PS50111">
    <property type="entry name" value="CHEMOTAXIS_TRANSDUC_2"/>
    <property type="match status" value="1"/>
</dbReference>
<dbReference type="Pfam" id="PF00672">
    <property type="entry name" value="HAMP"/>
    <property type="match status" value="1"/>
</dbReference>
<evidence type="ECO:0000256" key="1">
    <source>
        <dbReference type="ARBA" id="ARBA00004651"/>
    </source>
</evidence>
<gene>
    <name evidence="13" type="ORF">AXF13_01275</name>
</gene>
<evidence type="ECO:0000313" key="13">
    <source>
        <dbReference type="EMBL" id="AMD88857.1"/>
    </source>
</evidence>
<dbReference type="KEGG" id="dfi:AXF13_01275"/>
<evidence type="ECO:0000256" key="10">
    <source>
        <dbReference type="SAM" id="Coils"/>
    </source>
</evidence>
<dbReference type="AlphaFoldDB" id="A0A0X8JHX1"/>
<dbReference type="InterPro" id="IPR033479">
    <property type="entry name" value="dCache_1"/>
</dbReference>
<evidence type="ECO:0000256" key="9">
    <source>
        <dbReference type="PROSITE-ProRule" id="PRU00284"/>
    </source>
</evidence>
<dbReference type="STRING" id="44742.AXF13_01275"/>
<evidence type="ECO:0000256" key="8">
    <source>
        <dbReference type="ARBA" id="ARBA00029447"/>
    </source>
</evidence>
<evidence type="ECO:0000256" key="7">
    <source>
        <dbReference type="ARBA" id="ARBA00023224"/>
    </source>
</evidence>
<keyword evidence="14" id="KW-1185">Reference proteome</keyword>
<dbReference type="RefSeq" id="WP_062251347.1">
    <property type="nucleotide sequence ID" value="NZ_CP014229.1"/>
</dbReference>
<dbReference type="Pfam" id="PF02743">
    <property type="entry name" value="dCache_1"/>
    <property type="match status" value="1"/>
</dbReference>
<evidence type="ECO:0000259" key="12">
    <source>
        <dbReference type="PROSITE" id="PS50885"/>
    </source>
</evidence>
<dbReference type="CDD" id="cd06225">
    <property type="entry name" value="HAMP"/>
    <property type="match status" value="1"/>
</dbReference>
<sequence length="696" mass="73960">MTIRTRFLLAFIGTILLIAGGVISYVAVQMRDDAESYYISSSSVELRLMNDYIEEFLKTAINNAAIAAKDAEFAGAGGIFPRYVEKDVETVFRVADLSPEARHLMEPLSRLDKDYDSYVEVYAGFADGSLVTTLDGLKFPAHFDMSKRPWYVARAGAAEDVGLAGAYTSMSGETVFAITHKIKDAQGRLAGVLGIDVTLKLLADKFAELSKGDNGYFVLIENTGKILCEPAHPALVGKVLGKDVNDAGMLRVFGTDKGVVRLTVDGEAIQANVITNSFGWKLVSVQSDAAIYARSNATVRAVALITLTLALLALAGAVWVARSVSRPLARIVETSREISAGNLDARLDPKDYYGELFQLQEVLSDMVATLKQRLAEAREQSDLAKTETARAQEAVQMAEEARHKAENARREGMLAAAGQLEGVVGVVGSVVAGLSAQIERSERGAAEQASRVTETVTAMEEMNATVTEVARNAGTASEVSAATRQKAEAGAEVVSRAVGSIHRVGEQSLKLKDDMRALAEQARSIDRIMGVISDIADQTNLLALNAAIEAARAGDAGRGFAVVADEVRKLAEKTMASTTDVGNAIKAIQQSAGQSAEQVDIAVRIIDEATEFAGKSGEALQQIVEMADSTADQVRTIATASEQQSASSEEISRSISHVNAIAGDTAQAMQAAAGAVTDLAEQTRALSGLIENMKKS</sequence>
<dbReference type="Gene3D" id="3.30.450.20">
    <property type="entry name" value="PAS domain"/>
    <property type="match status" value="2"/>
</dbReference>
<organism evidence="13 14">
    <name type="scientific">Desulfovibrio fairfieldensis</name>
    <dbReference type="NCBI Taxonomy" id="44742"/>
    <lineage>
        <taxon>Bacteria</taxon>
        <taxon>Pseudomonadati</taxon>
        <taxon>Thermodesulfobacteriota</taxon>
        <taxon>Desulfovibrionia</taxon>
        <taxon>Desulfovibrionales</taxon>
        <taxon>Desulfovibrionaceae</taxon>
        <taxon>Desulfovibrio</taxon>
    </lineage>
</organism>
<dbReference type="SMART" id="SM00283">
    <property type="entry name" value="MA"/>
    <property type="match status" value="1"/>
</dbReference>
<evidence type="ECO:0000256" key="4">
    <source>
        <dbReference type="ARBA" id="ARBA00022692"/>
    </source>
</evidence>
<keyword evidence="4" id="KW-0812">Transmembrane</keyword>
<dbReference type="GO" id="GO:0006935">
    <property type="term" value="P:chemotaxis"/>
    <property type="evidence" value="ECO:0007669"/>
    <property type="project" value="UniProtKB-KW"/>
</dbReference>
<dbReference type="CDD" id="cd18773">
    <property type="entry name" value="PDC1_HK_sensor"/>
    <property type="match status" value="1"/>
</dbReference>
<dbReference type="PANTHER" id="PTHR32089:SF112">
    <property type="entry name" value="LYSOZYME-LIKE PROTEIN-RELATED"/>
    <property type="match status" value="1"/>
</dbReference>
<dbReference type="Gene3D" id="1.10.287.950">
    <property type="entry name" value="Methyl-accepting chemotaxis protein"/>
    <property type="match status" value="1"/>
</dbReference>
<keyword evidence="7 9" id="KW-0807">Transducer</keyword>
<dbReference type="Proteomes" id="UP000069241">
    <property type="component" value="Chromosome"/>
</dbReference>
<dbReference type="SUPFAM" id="SSF58104">
    <property type="entry name" value="Methyl-accepting chemotaxis protein (MCP) signaling domain"/>
    <property type="match status" value="1"/>
</dbReference>
<dbReference type="EMBL" id="CP014229">
    <property type="protein sequence ID" value="AMD88857.1"/>
    <property type="molecule type" value="Genomic_DNA"/>
</dbReference>
<dbReference type="Pfam" id="PF00015">
    <property type="entry name" value="MCPsignal"/>
    <property type="match status" value="1"/>
</dbReference>
<comment type="similarity">
    <text evidence="8">Belongs to the methyl-accepting chemotaxis (MCP) protein family.</text>
</comment>
<dbReference type="CDD" id="cd11386">
    <property type="entry name" value="MCP_signal"/>
    <property type="match status" value="1"/>
</dbReference>
<comment type="subcellular location">
    <subcellularLocation>
        <location evidence="1">Cell membrane</location>
        <topology evidence="1">Multi-pass membrane protein</topology>
    </subcellularLocation>
</comment>